<dbReference type="GO" id="GO:0016020">
    <property type="term" value="C:membrane"/>
    <property type="evidence" value="ECO:0007669"/>
    <property type="project" value="InterPro"/>
</dbReference>
<keyword evidence="1" id="KW-0472">Membrane</keyword>
<feature type="transmembrane region" description="Helical" evidence="1">
    <location>
        <begin position="135"/>
        <end position="155"/>
    </location>
</feature>
<gene>
    <name evidence="2" type="ORF">D7I45_04015</name>
</gene>
<feature type="transmembrane region" description="Helical" evidence="1">
    <location>
        <begin position="369"/>
        <end position="389"/>
    </location>
</feature>
<evidence type="ECO:0000313" key="2">
    <source>
        <dbReference type="EMBL" id="AYF92701.1"/>
    </source>
</evidence>
<dbReference type="KEGG" id="abom:D7I45_04015"/>
<evidence type="ECO:0000313" key="3">
    <source>
        <dbReference type="Proteomes" id="UP000272003"/>
    </source>
</evidence>
<feature type="transmembrane region" description="Helical" evidence="1">
    <location>
        <begin position="103"/>
        <end position="123"/>
    </location>
</feature>
<dbReference type="OrthoDB" id="2447941at2"/>
<evidence type="ECO:0000256" key="1">
    <source>
        <dbReference type="SAM" id="Phobius"/>
    </source>
</evidence>
<dbReference type="PIRSF" id="PIRSF037259">
    <property type="entry name" value="EcsB_ABC"/>
    <property type="match status" value="1"/>
</dbReference>
<sequence>MNNLFVKRLQLHLTQMSRYLKYVFNDFFVIALMFFIGGLGYEYSQLIKKIKPDLWWQSPLAIIVLMLGLQLGSLITLVKEADYVFWMPKEQSFLAFFKKGLTYSSWISGAVQLFIWFLLIPFITKSEIITNKWNLLLLFLLLLCIKRTMLVGSFIDNYKSFQYSSLLYRLVVPFVLLVIAMYGYVWVSMILVILLLVFLMFSTKSLKNSAIDWKHVIDTQHSHENVVNRFFNMFTDVPGMQGSVKRRRYLDFIFKWFDRDVYSLLYARGIIRDKEISGLLFRLTILGTILMLTINNKIMVTLLGMIFIYLMVFQLIPFFDNFSDNVFMHIYPISEESRVKSFSNDVIKILIPAVILFTAASIYSVNILFALFVFVVLILELILLTKIYVTKKIKNRV</sequence>
<keyword evidence="1" id="KW-1133">Transmembrane helix</keyword>
<dbReference type="EMBL" id="CP032626">
    <property type="protein sequence ID" value="AYF92701.1"/>
    <property type="molecule type" value="Genomic_DNA"/>
</dbReference>
<feature type="transmembrane region" description="Helical" evidence="1">
    <location>
        <begin position="54"/>
        <end position="78"/>
    </location>
</feature>
<feature type="transmembrane region" description="Helical" evidence="1">
    <location>
        <begin position="300"/>
        <end position="319"/>
    </location>
</feature>
<feature type="transmembrane region" description="Helical" evidence="1">
    <location>
        <begin position="346"/>
        <end position="363"/>
    </location>
</feature>
<dbReference type="Pfam" id="PF05975">
    <property type="entry name" value="EcsB"/>
    <property type="match status" value="1"/>
</dbReference>
<organism evidence="2 3">
    <name type="scientific">Apilactobacillus bombintestini</name>
    <dbReference type="NCBI Taxonomy" id="2419772"/>
    <lineage>
        <taxon>Bacteria</taxon>
        <taxon>Bacillati</taxon>
        <taxon>Bacillota</taxon>
        <taxon>Bacilli</taxon>
        <taxon>Lactobacillales</taxon>
        <taxon>Lactobacillaceae</taxon>
        <taxon>Apilactobacillus</taxon>
    </lineage>
</organism>
<reference evidence="2 3" key="1">
    <citation type="submission" date="2018-09" db="EMBL/GenBank/DDBJ databases">
        <title>Genome sequencing of strain BHWM-4.</title>
        <authorList>
            <person name="Heo J."/>
            <person name="Kim S.-J."/>
            <person name="Kwon S.-W."/>
        </authorList>
    </citation>
    <scope>NUCLEOTIDE SEQUENCE [LARGE SCALE GENOMIC DNA]</scope>
    <source>
        <strain evidence="2 3">BHWM-4</strain>
    </source>
</reference>
<dbReference type="RefSeq" id="WP_120784466.1">
    <property type="nucleotide sequence ID" value="NZ_CP032626.1"/>
</dbReference>
<dbReference type="AlphaFoldDB" id="A0A387ATR1"/>
<dbReference type="Proteomes" id="UP000272003">
    <property type="component" value="Chromosome"/>
</dbReference>
<dbReference type="InterPro" id="IPR010288">
    <property type="entry name" value="EcsB_ABC"/>
</dbReference>
<protein>
    <submittedName>
        <fullName evidence="2">ABC transporter permease</fullName>
    </submittedName>
</protein>
<keyword evidence="1" id="KW-0812">Transmembrane</keyword>
<feature type="transmembrane region" description="Helical" evidence="1">
    <location>
        <begin position="175"/>
        <end position="201"/>
    </location>
</feature>
<proteinExistence type="predicted"/>
<name>A0A387ATR1_9LACO</name>
<keyword evidence="3" id="KW-1185">Reference proteome</keyword>
<accession>A0A387ATR1</accession>
<feature type="transmembrane region" description="Helical" evidence="1">
    <location>
        <begin position="20"/>
        <end position="42"/>
    </location>
</feature>
<feature type="transmembrane region" description="Helical" evidence="1">
    <location>
        <begin position="276"/>
        <end position="294"/>
    </location>
</feature>